<sequence length="141" mass="15193">MKKIISSLMLVAALSGCDDANQVIDQAQKAANNAVDTMQEKMESVDLSKLNLEQLGDAAASAQKLAESVDEALNADFSDPEVLTEVHEHISNAYSCLVEASSESTAEKLMDKVMVTISNEDAKTLIEKSIEKAKEAQKCVM</sequence>
<reference evidence="2 3" key="1">
    <citation type="submission" date="2015-05" db="EMBL/GenBank/DDBJ databases">
        <title>Photobacterium galathea sp. nov.</title>
        <authorList>
            <person name="Machado H."/>
            <person name="Gram L."/>
        </authorList>
    </citation>
    <scope>NUCLEOTIDE SEQUENCE [LARGE SCALE GENOMIC DNA]</scope>
    <source>
        <strain evidence="2 3">CGMCC 1.12159</strain>
    </source>
</reference>
<evidence type="ECO:0000313" key="2">
    <source>
        <dbReference type="EMBL" id="KLV05538.1"/>
    </source>
</evidence>
<dbReference type="PATRIC" id="fig|1195763.3.peg.2368"/>
<dbReference type="PROSITE" id="PS51257">
    <property type="entry name" value="PROKAR_LIPOPROTEIN"/>
    <property type="match status" value="1"/>
</dbReference>
<dbReference type="OrthoDB" id="5817001at2"/>
<evidence type="ECO:0000313" key="3">
    <source>
        <dbReference type="Proteomes" id="UP000036097"/>
    </source>
</evidence>
<evidence type="ECO:0000256" key="1">
    <source>
        <dbReference type="SAM" id="Coils"/>
    </source>
</evidence>
<organism evidence="2 3">
    <name type="scientific">Photobacterium aquae</name>
    <dbReference type="NCBI Taxonomy" id="1195763"/>
    <lineage>
        <taxon>Bacteria</taxon>
        <taxon>Pseudomonadati</taxon>
        <taxon>Pseudomonadota</taxon>
        <taxon>Gammaproteobacteria</taxon>
        <taxon>Vibrionales</taxon>
        <taxon>Vibrionaceae</taxon>
        <taxon>Photobacterium</taxon>
    </lineage>
</organism>
<dbReference type="AlphaFoldDB" id="A0A0J1H138"/>
<keyword evidence="2" id="KW-0449">Lipoprotein</keyword>
<accession>A0A0J1H138</accession>
<dbReference type="EMBL" id="LDOT01000013">
    <property type="protein sequence ID" value="KLV05538.1"/>
    <property type="molecule type" value="Genomic_DNA"/>
</dbReference>
<keyword evidence="3" id="KW-1185">Reference proteome</keyword>
<comment type="caution">
    <text evidence="2">The sequence shown here is derived from an EMBL/GenBank/DDBJ whole genome shotgun (WGS) entry which is preliminary data.</text>
</comment>
<feature type="coiled-coil region" evidence="1">
    <location>
        <begin position="17"/>
        <end position="44"/>
    </location>
</feature>
<keyword evidence="1" id="KW-0175">Coiled coil</keyword>
<proteinExistence type="predicted"/>
<dbReference type="RefSeq" id="WP_047878967.1">
    <property type="nucleotide sequence ID" value="NZ_LDOT01000013.1"/>
</dbReference>
<protein>
    <submittedName>
        <fullName evidence="2">Lipoprotein</fullName>
    </submittedName>
</protein>
<dbReference type="Proteomes" id="UP000036097">
    <property type="component" value="Unassembled WGS sequence"/>
</dbReference>
<name>A0A0J1H138_9GAMM</name>
<gene>
    <name evidence="2" type="ORF">ABT56_11255</name>
</gene>